<dbReference type="EMBL" id="CAJQZP010001013">
    <property type="protein sequence ID" value="CAG5008654.1"/>
    <property type="molecule type" value="Genomic_DNA"/>
</dbReference>
<organism evidence="1 2">
    <name type="scientific">Parnassius apollo</name>
    <name type="common">Apollo butterfly</name>
    <name type="synonym">Papilio apollo</name>
    <dbReference type="NCBI Taxonomy" id="110799"/>
    <lineage>
        <taxon>Eukaryota</taxon>
        <taxon>Metazoa</taxon>
        <taxon>Ecdysozoa</taxon>
        <taxon>Arthropoda</taxon>
        <taxon>Hexapoda</taxon>
        <taxon>Insecta</taxon>
        <taxon>Pterygota</taxon>
        <taxon>Neoptera</taxon>
        <taxon>Endopterygota</taxon>
        <taxon>Lepidoptera</taxon>
        <taxon>Glossata</taxon>
        <taxon>Ditrysia</taxon>
        <taxon>Papilionoidea</taxon>
        <taxon>Papilionidae</taxon>
        <taxon>Parnassiinae</taxon>
        <taxon>Parnassini</taxon>
        <taxon>Parnassius</taxon>
        <taxon>Parnassius</taxon>
    </lineage>
</organism>
<sequence length="188" mass="21678">MDSNSNSKSKCAGCPNIIKSREYLKCAYCGLCYDLLCANVSAQRFELMNRDNKKSCKCHGCRNKQSKSDNTNTPVRTQHINIVSEISNAHENVEDNHDHNNVTMRTAQKFIIDDLDSETMLNIKNLRKIIEEEITDALKLVIQVQVSEQLEIIKQQITTFHESMTFFNEKFEEMKRNLAEKSIIIKKS</sequence>
<dbReference type="AlphaFoldDB" id="A0A8S3X853"/>
<dbReference type="OrthoDB" id="7462460at2759"/>
<evidence type="ECO:0000313" key="1">
    <source>
        <dbReference type="EMBL" id="CAG5008654.1"/>
    </source>
</evidence>
<accession>A0A8S3X853</accession>
<gene>
    <name evidence="1" type="ORF">PAPOLLO_LOCUS15106</name>
</gene>
<protein>
    <submittedName>
        <fullName evidence="1">(apollo) hypothetical protein</fullName>
    </submittedName>
</protein>
<reference evidence="1" key="1">
    <citation type="submission" date="2021-04" db="EMBL/GenBank/DDBJ databases">
        <authorList>
            <person name="Tunstrom K."/>
        </authorList>
    </citation>
    <scope>NUCLEOTIDE SEQUENCE</scope>
</reference>
<name>A0A8S3X853_PARAO</name>
<comment type="caution">
    <text evidence="1">The sequence shown here is derived from an EMBL/GenBank/DDBJ whole genome shotgun (WGS) entry which is preliminary data.</text>
</comment>
<dbReference type="Proteomes" id="UP000691718">
    <property type="component" value="Unassembled WGS sequence"/>
</dbReference>
<proteinExistence type="predicted"/>
<keyword evidence="2" id="KW-1185">Reference proteome</keyword>
<evidence type="ECO:0000313" key="2">
    <source>
        <dbReference type="Proteomes" id="UP000691718"/>
    </source>
</evidence>